<protein>
    <submittedName>
        <fullName evidence="1">Odontogenic, ameloblast associated</fullName>
    </submittedName>
</protein>
<proteinExistence type="predicted"/>
<reference evidence="1" key="2">
    <citation type="submission" date="2025-08" db="UniProtKB">
        <authorList>
            <consortium name="Ensembl"/>
        </authorList>
    </citation>
    <scope>IDENTIFICATION</scope>
</reference>
<accession>A0AC11AMF6</accession>
<evidence type="ECO:0000313" key="1">
    <source>
        <dbReference type="Ensembl" id="ENSOARP00020001578.2"/>
    </source>
</evidence>
<reference evidence="1" key="1">
    <citation type="submission" date="2020-11" db="EMBL/GenBank/DDBJ databases">
        <authorList>
            <person name="Davenport K.M."/>
            <person name="Bickhart D.M."/>
            <person name="Smith T.P.L."/>
            <person name="Murdoch B.M."/>
            <person name="Rosen B.D."/>
        </authorList>
    </citation>
    <scope>NUCLEOTIDE SEQUENCE [LARGE SCALE GENOMIC DNA]</scope>
    <source>
        <strain evidence="1">OAR_USU_Benz2616</strain>
    </source>
</reference>
<organism evidence="1">
    <name type="scientific">Ovis aries</name>
    <name type="common">Sheep</name>
    <dbReference type="NCBI Taxonomy" id="9940"/>
    <lineage>
        <taxon>Eukaryota</taxon>
        <taxon>Metazoa</taxon>
        <taxon>Chordata</taxon>
        <taxon>Craniata</taxon>
        <taxon>Vertebrata</taxon>
        <taxon>Euteleostomi</taxon>
        <taxon>Mammalia</taxon>
        <taxon>Eutheria</taxon>
        <taxon>Laurasiatheria</taxon>
        <taxon>Artiodactyla</taxon>
        <taxon>Ruminantia</taxon>
        <taxon>Pecora</taxon>
        <taxon>Bovidae</taxon>
        <taxon>Caprinae</taxon>
        <taxon>Ovis</taxon>
    </lineage>
</organism>
<sequence length="278" mass="31306">MRTLILLSILGATMSAPLIPQRLMSASNSNELRLNLNNAQLQPLQLQGPFNSWVLPFPGILQQQQQDQIPGLSPFSLSTRERFAGLVPNQIFVPGQVSFAQGTQAGQLDPSQPQTPQQTQWGLKNVMPSVFSFKMPQEQAQMLQYYPVYMFLPWEQPQQTVAQSPPQTREQLFEEQMPFYTEFGYIPQEVEPVMPGGQQQPAFDPFLGTAPEMAAMPAEVSPYLQKEMINFQRTNARIFTPSTSQKPSTTFFFTSAVDPIITTELMEKKAKTDSLKEP</sequence>
<dbReference type="Ensembl" id="ENSOART00020001903.2">
    <property type="protein sequence ID" value="ENSOARP00020001578.2"/>
    <property type="gene ID" value="ENSOARG00020001267.2"/>
</dbReference>
<name>A0AC11AMF6_SHEEP</name>
<gene>
    <name evidence="1" type="primary">ODAM</name>
</gene>
<reference evidence="1" key="3">
    <citation type="submission" date="2025-09" db="UniProtKB">
        <authorList>
            <consortium name="Ensembl"/>
        </authorList>
    </citation>
    <scope>IDENTIFICATION</scope>
</reference>